<keyword evidence="2" id="KW-0238">DNA-binding</keyword>
<comment type="caution">
    <text evidence="5">The sequence shown here is derived from an EMBL/GenBank/DDBJ whole genome shotgun (WGS) entry which is preliminary data.</text>
</comment>
<dbReference type="InterPro" id="IPR036390">
    <property type="entry name" value="WH_DNA-bd_sf"/>
</dbReference>
<dbReference type="Pfam" id="PF00392">
    <property type="entry name" value="GntR"/>
    <property type="match status" value="1"/>
</dbReference>
<dbReference type="CDD" id="cd07377">
    <property type="entry name" value="WHTH_GntR"/>
    <property type="match status" value="1"/>
</dbReference>
<dbReference type="EMBL" id="JAOUSE010000010">
    <property type="protein sequence ID" value="MCU9593942.1"/>
    <property type="molecule type" value="Genomic_DNA"/>
</dbReference>
<dbReference type="InterPro" id="IPR000524">
    <property type="entry name" value="Tscrpt_reg_HTH_GntR"/>
</dbReference>
<keyword evidence="1" id="KW-0805">Transcription regulation</keyword>
<dbReference type="InterPro" id="IPR036388">
    <property type="entry name" value="WH-like_DNA-bd_sf"/>
</dbReference>
<evidence type="ECO:0000313" key="6">
    <source>
        <dbReference type="Proteomes" id="UP001208656"/>
    </source>
</evidence>
<keyword evidence="6" id="KW-1185">Reference proteome</keyword>
<dbReference type="SMART" id="SM00345">
    <property type="entry name" value="HTH_GNTR"/>
    <property type="match status" value="1"/>
</dbReference>
<proteinExistence type="predicted"/>
<dbReference type="PANTHER" id="PTHR38445">
    <property type="entry name" value="HTH-TYPE TRANSCRIPTIONAL REPRESSOR YTRA"/>
    <property type="match status" value="1"/>
</dbReference>
<keyword evidence="3" id="KW-0804">Transcription</keyword>
<dbReference type="Proteomes" id="UP001208656">
    <property type="component" value="Unassembled WGS sequence"/>
</dbReference>
<dbReference type="SUPFAM" id="SSF46785">
    <property type="entry name" value="Winged helix' DNA-binding domain"/>
    <property type="match status" value="1"/>
</dbReference>
<dbReference type="Gene3D" id="1.10.10.10">
    <property type="entry name" value="Winged helix-like DNA-binding domain superfamily/Winged helix DNA-binding domain"/>
    <property type="match status" value="1"/>
</dbReference>
<dbReference type="RefSeq" id="WP_173659281.1">
    <property type="nucleotide sequence ID" value="NZ_JAOUSE010000010.1"/>
</dbReference>
<feature type="domain" description="HTH gntR-type" evidence="4">
    <location>
        <begin position="11"/>
        <end position="79"/>
    </location>
</feature>
<dbReference type="PANTHER" id="PTHR38445:SF12">
    <property type="entry name" value="GNTR-FAMILY TRANSCRIPTIONAL REGULATOR"/>
    <property type="match status" value="1"/>
</dbReference>
<gene>
    <name evidence="5" type="ORF">OEV82_05685</name>
</gene>
<protein>
    <submittedName>
        <fullName evidence="5">GntR family transcriptional regulator</fullName>
    </submittedName>
</protein>
<evidence type="ECO:0000256" key="2">
    <source>
        <dbReference type="ARBA" id="ARBA00023125"/>
    </source>
</evidence>
<name>A0ABT2WIR7_9BACI</name>
<dbReference type="PROSITE" id="PS50949">
    <property type="entry name" value="HTH_GNTR"/>
    <property type="match status" value="1"/>
</dbReference>
<sequence length="131" mass="14897">MMIMIDLQSETPIYMQLKNKIIEGIASKQIQPGDPLPSVRNLAQDLGINMHTVNKAYQLLKQDGFIHIHRQKGVVVNPDGMPKVDASYVTLLKERLRPLISESICRGMDEKEIFIYCKEIMDEIKKGGEQS</sequence>
<evidence type="ECO:0000313" key="5">
    <source>
        <dbReference type="EMBL" id="MCU9593942.1"/>
    </source>
</evidence>
<evidence type="ECO:0000256" key="3">
    <source>
        <dbReference type="ARBA" id="ARBA00023163"/>
    </source>
</evidence>
<reference evidence="5 6" key="1">
    <citation type="submission" date="2022-10" db="EMBL/GenBank/DDBJ databases">
        <title>Description of Fervidibacillus gen. nov. in the family Fervidibacillaceae fam. nov. with two species, Fervidibacillus albus sp. nov., and Fervidibacillus halotolerans sp. nov., isolated from tidal flat sediments.</title>
        <authorList>
            <person name="Kwon K.K."/>
            <person name="Yang S.-H."/>
        </authorList>
    </citation>
    <scope>NUCLEOTIDE SEQUENCE [LARGE SCALE GENOMIC DNA]</scope>
    <source>
        <strain evidence="5 6">DSM 23332</strain>
    </source>
</reference>
<accession>A0ABT2WIR7</accession>
<evidence type="ECO:0000256" key="1">
    <source>
        <dbReference type="ARBA" id="ARBA00023015"/>
    </source>
</evidence>
<evidence type="ECO:0000259" key="4">
    <source>
        <dbReference type="PROSITE" id="PS50949"/>
    </source>
</evidence>
<organism evidence="5 6">
    <name type="scientific">Pallidibacillus thermolactis</name>
    <dbReference type="NCBI Taxonomy" id="251051"/>
    <lineage>
        <taxon>Bacteria</taxon>
        <taxon>Bacillati</taxon>
        <taxon>Bacillota</taxon>
        <taxon>Bacilli</taxon>
        <taxon>Bacillales</taxon>
        <taxon>Bacillaceae</taxon>
        <taxon>Pallidibacillus</taxon>
    </lineage>
</organism>